<name>A0A010SZF8_PSEFL</name>
<evidence type="ECO:0000256" key="5">
    <source>
        <dbReference type="SAM" id="MobiDB-lite"/>
    </source>
</evidence>
<keyword evidence="3" id="KW-0963">Cytoplasm</keyword>
<evidence type="ECO:0000256" key="4">
    <source>
        <dbReference type="ARBA" id="ARBA00023125"/>
    </source>
</evidence>
<evidence type="ECO:0000259" key="6">
    <source>
        <dbReference type="SMART" id="SM00528"/>
    </source>
</evidence>
<proteinExistence type="inferred from homology"/>
<organism evidence="7 8">
    <name type="scientific">Pseudomonas fluorescens HK44</name>
    <dbReference type="NCBI Taxonomy" id="1042209"/>
    <lineage>
        <taxon>Bacteria</taxon>
        <taxon>Pseudomonadati</taxon>
        <taxon>Pseudomonadota</taxon>
        <taxon>Gammaproteobacteria</taxon>
        <taxon>Pseudomonadales</taxon>
        <taxon>Pseudomonadaceae</taxon>
        <taxon>Pseudomonas</taxon>
    </lineage>
</organism>
<dbReference type="RefSeq" id="WP_019692585.1">
    <property type="nucleotide sequence ID" value="NZ_AFOY02000032.1"/>
</dbReference>
<dbReference type="Pfam" id="PF00816">
    <property type="entry name" value="Histone_HNS"/>
    <property type="match status" value="1"/>
</dbReference>
<accession>A0A010SZF8</accession>
<geneLocation type="plasmid" evidence="7">
    <name>unnamed1</name>
</geneLocation>
<gene>
    <name evidence="7" type="ORF">HK44_029990</name>
</gene>
<feature type="region of interest" description="Disordered" evidence="5">
    <location>
        <begin position="1"/>
        <end position="63"/>
    </location>
</feature>
<dbReference type="PANTHER" id="PTHR38097:SF2">
    <property type="entry name" value="DNA-BINDING PROTEIN STPA"/>
    <property type="match status" value="1"/>
</dbReference>
<evidence type="ECO:0000313" key="8">
    <source>
        <dbReference type="Proteomes" id="UP000022611"/>
    </source>
</evidence>
<dbReference type="AlphaFoldDB" id="A0A010SZF8"/>
<dbReference type="EMBL" id="AFOY02000032">
    <property type="protein sequence ID" value="EXF90917.1"/>
    <property type="molecule type" value="Genomic_DNA"/>
</dbReference>
<dbReference type="HOGENOM" id="CLU_188428_0_0_6"/>
<dbReference type="OrthoDB" id="5297879at2"/>
<keyword evidence="7" id="KW-0614">Plasmid</keyword>
<evidence type="ECO:0000256" key="2">
    <source>
        <dbReference type="ARBA" id="ARBA00010610"/>
    </source>
</evidence>
<dbReference type="InterPro" id="IPR037150">
    <property type="entry name" value="H-NS_C_dom_sf"/>
</dbReference>
<comment type="caution">
    <text evidence="7">The sequence shown here is derived from an EMBL/GenBank/DDBJ whole genome shotgun (WGS) entry which is preliminary data.</text>
</comment>
<evidence type="ECO:0000256" key="3">
    <source>
        <dbReference type="ARBA" id="ARBA00022490"/>
    </source>
</evidence>
<dbReference type="GO" id="GO:0003677">
    <property type="term" value="F:DNA binding"/>
    <property type="evidence" value="ECO:0007669"/>
    <property type="project" value="UniProtKB-KW"/>
</dbReference>
<comment type="similarity">
    <text evidence="2">Belongs to the histone-like protein H-NS family.</text>
</comment>
<reference evidence="7 8" key="1">
    <citation type="journal article" date="2011" name="J. Bacteriol.">
        <title>Draft genome sequence of the polycyclic aromatic hydrocarbon-degrading, genetically engineered bioluminescent bioreporter Pseudomonas fluorescens HK44.</title>
        <authorList>
            <person name="Chauhan A."/>
            <person name="Layton A.C."/>
            <person name="Williams D.E."/>
            <person name="Smartt A.E."/>
            <person name="Ripp S."/>
            <person name="Karpinets T.V."/>
            <person name="Brown S.D."/>
            <person name="Sayler G.S."/>
        </authorList>
    </citation>
    <scope>NUCLEOTIDE SEQUENCE [LARGE SCALE GENOMIC DNA]</scope>
    <source>
        <strain evidence="7 8">HK44</strain>
        <plasmid evidence="7">unnamed1</plasmid>
    </source>
</reference>
<dbReference type="Proteomes" id="UP000022611">
    <property type="component" value="Unassembled WGS sequence"/>
</dbReference>
<comment type="subcellular location">
    <subcellularLocation>
        <location evidence="1">Cytoplasm</location>
        <location evidence="1">Nucleoid</location>
    </subcellularLocation>
</comment>
<evidence type="ECO:0000256" key="1">
    <source>
        <dbReference type="ARBA" id="ARBA00004453"/>
    </source>
</evidence>
<dbReference type="Gene3D" id="4.10.430.10">
    <property type="entry name" value="Histone-like protein H-NS, C-terminal domain"/>
    <property type="match status" value="1"/>
</dbReference>
<dbReference type="SMART" id="SM00528">
    <property type="entry name" value="HNS"/>
    <property type="match status" value="1"/>
</dbReference>
<dbReference type="PATRIC" id="fig|1042209.11.peg.180"/>
<feature type="domain" description="DNA-binding protein H-NS-like C-terminal" evidence="6">
    <location>
        <begin position="40"/>
        <end position="85"/>
    </location>
</feature>
<dbReference type="InterPro" id="IPR027444">
    <property type="entry name" value="H-NS_C_dom"/>
</dbReference>
<keyword evidence="4" id="KW-0238">DNA-binding</keyword>
<protein>
    <recommendedName>
        <fullName evidence="6">DNA-binding protein H-NS-like C-terminal domain-containing protein</fullName>
    </recommendedName>
</protein>
<sequence>MRAVENMSSECDDKDADKSKPAGKPKSVPTTRELEFVPLGERPPRGQARYRDPTNPFHTWSGRGKRPAWLKEYLDAGRQLAEFEIQEKED</sequence>
<dbReference type="SUPFAM" id="SSF81273">
    <property type="entry name" value="H-NS histone-like proteins"/>
    <property type="match status" value="1"/>
</dbReference>
<dbReference type="PANTHER" id="PTHR38097">
    <property type="match status" value="1"/>
</dbReference>
<evidence type="ECO:0000313" key="7">
    <source>
        <dbReference type="EMBL" id="EXF90917.1"/>
    </source>
</evidence>
<dbReference type="GO" id="GO:0009295">
    <property type="term" value="C:nucleoid"/>
    <property type="evidence" value="ECO:0007669"/>
    <property type="project" value="UniProtKB-SubCell"/>
</dbReference>